<dbReference type="InterPro" id="IPR036271">
    <property type="entry name" value="Tet_transcr_reg_TetR-rel_C_sf"/>
</dbReference>
<evidence type="ECO:0000313" key="6">
    <source>
        <dbReference type="EMBL" id="NSX56105.1"/>
    </source>
</evidence>
<evidence type="ECO:0000256" key="4">
    <source>
        <dbReference type="PROSITE-ProRule" id="PRU00335"/>
    </source>
</evidence>
<comment type="caution">
    <text evidence="6">The sequence shown here is derived from an EMBL/GenBank/DDBJ whole genome shotgun (WGS) entry which is preliminary data.</text>
</comment>
<protein>
    <submittedName>
        <fullName evidence="6">TetR/AcrR family transcriptional regulator</fullName>
    </submittedName>
</protein>
<dbReference type="PRINTS" id="PR00455">
    <property type="entry name" value="HTHTETR"/>
</dbReference>
<dbReference type="SUPFAM" id="SSF48498">
    <property type="entry name" value="Tetracyclin repressor-like, C-terminal domain"/>
    <property type="match status" value="1"/>
</dbReference>
<dbReference type="PROSITE" id="PS01081">
    <property type="entry name" value="HTH_TETR_1"/>
    <property type="match status" value="1"/>
</dbReference>
<dbReference type="PROSITE" id="PS50977">
    <property type="entry name" value="HTH_TETR_2"/>
    <property type="match status" value="1"/>
</dbReference>
<evidence type="ECO:0000259" key="5">
    <source>
        <dbReference type="PROSITE" id="PS50977"/>
    </source>
</evidence>
<gene>
    <name evidence="6" type="ORF">HRQ87_15005</name>
</gene>
<dbReference type="InterPro" id="IPR050109">
    <property type="entry name" value="HTH-type_TetR-like_transc_reg"/>
</dbReference>
<sequence length="211" mass="23891">MTDRKQEIIDIASNLFIENGFAGTSINAVAKAAGIQKASLYHHFPSKEALFLSCVGHGYPDHIEKMKIYAEDITKPHAERLELMLNEFYDAMIYSNAGRMSSIIAETTRRFPQMARDFHDQFIEEMDTSLRNLLTDGITAGAFEDVDVDGFDYIFCSTPVHLSLSRAMFACFDDLEERFNVEKIKKAHWDALKALLKIDERAQTQQVAALA</sequence>
<evidence type="ECO:0000256" key="1">
    <source>
        <dbReference type="ARBA" id="ARBA00023015"/>
    </source>
</evidence>
<keyword evidence="3" id="KW-0804">Transcription</keyword>
<reference evidence="6 7" key="1">
    <citation type="submission" date="2020-06" db="EMBL/GenBank/DDBJ databases">
        <title>Sulfitobacter algicola sp. nov., isolated from green algae.</title>
        <authorList>
            <person name="Wang C."/>
        </authorList>
    </citation>
    <scope>NUCLEOTIDE SEQUENCE [LARGE SCALE GENOMIC DNA]</scope>
    <source>
        <strain evidence="6 7">1151</strain>
    </source>
</reference>
<proteinExistence type="predicted"/>
<dbReference type="Proteomes" id="UP000777935">
    <property type="component" value="Unassembled WGS sequence"/>
</dbReference>
<dbReference type="Pfam" id="PF00440">
    <property type="entry name" value="TetR_N"/>
    <property type="match status" value="1"/>
</dbReference>
<evidence type="ECO:0000256" key="3">
    <source>
        <dbReference type="ARBA" id="ARBA00023163"/>
    </source>
</evidence>
<evidence type="ECO:0000256" key="2">
    <source>
        <dbReference type="ARBA" id="ARBA00023125"/>
    </source>
</evidence>
<dbReference type="InterPro" id="IPR009057">
    <property type="entry name" value="Homeodomain-like_sf"/>
</dbReference>
<feature type="DNA-binding region" description="H-T-H motif" evidence="4">
    <location>
        <begin position="25"/>
        <end position="44"/>
    </location>
</feature>
<organism evidence="6 7">
    <name type="scientific">Parasulfitobacter algicola</name>
    <dbReference type="NCBI Taxonomy" id="2614809"/>
    <lineage>
        <taxon>Bacteria</taxon>
        <taxon>Pseudomonadati</taxon>
        <taxon>Pseudomonadota</taxon>
        <taxon>Alphaproteobacteria</taxon>
        <taxon>Rhodobacterales</taxon>
        <taxon>Roseobacteraceae</taxon>
        <taxon>Parasulfitobacter</taxon>
    </lineage>
</organism>
<dbReference type="EMBL" id="JABUFE010000010">
    <property type="protein sequence ID" value="NSX56105.1"/>
    <property type="molecule type" value="Genomic_DNA"/>
</dbReference>
<keyword evidence="7" id="KW-1185">Reference proteome</keyword>
<dbReference type="RefSeq" id="WP_174139260.1">
    <property type="nucleotide sequence ID" value="NZ_JABUFE010000010.1"/>
</dbReference>
<keyword evidence="1" id="KW-0805">Transcription regulation</keyword>
<dbReference type="SUPFAM" id="SSF46689">
    <property type="entry name" value="Homeodomain-like"/>
    <property type="match status" value="1"/>
</dbReference>
<dbReference type="InterPro" id="IPR001647">
    <property type="entry name" value="HTH_TetR"/>
</dbReference>
<dbReference type="PANTHER" id="PTHR30055">
    <property type="entry name" value="HTH-TYPE TRANSCRIPTIONAL REGULATOR RUTR"/>
    <property type="match status" value="1"/>
</dbReference>
<dbReference type="PANTHER" id="PTHR30055:SF234">
    <property type="entry name" value="HTH-TYPE TRANSCRIPTIONAL REGULATOR BETI"/>
    <property type="match status" value="1"/>
</dbReference>
<dbReference type="InterPro" id="IPR023772">
    <property type="entry name" value="DNA-bd_HTH_TetR-type_CS"/>
</dbReference>
<evidence type="ECO:0000313" key="7">
    <source>
        <dbReference type="Proteomes" id="UP000777935"/>
    </source>
</evidence>
<dbReference type="Gene3D" id="1.10.357.10">
    <property type="entry name" value="Tetracycline Repressor, domain 2"/>
    <property type="match status" value="1"/>
</dbReference>
<keyword evidence="2 4" id="KW-0238">DNA-binding</keyword>
<name>A0ABX2IUW7_9RHOB</name>
<accession>A0ABX2IUW7</accession>
<feature type="domain" description="HTH tetR-type" evidence="5">
    <location>
        <begin position="2"/>
        <end position="62"/>
    </location>
</feature>